<dbReference type="GeneID" id="8049499"/>
<evidence type="ECO:0000256" key="7">
    <source>
        <dbReference type="RuleBase" id="RU369099"/>
    </source>
</evidence>
<dbReference type="KEGG" id="cdu:CD36_35085"/>
<keyword evidence="12" id="KW-1185">Reference proteome</keyword>
<dbReference type="GO" id="GO:0030970">
    <property type="term" value="P:retrograde protein transport, ER to cytosol"/>
    <property type="evidence" value="ECO:0007669"/>
    <property type="project" value="TreeGrafter"/>
</dbReference>
<evidence type="ECO:0000313" key="11">
    <source>
        <dbReference type="EMBL" id="CAX40473.1"/>
    </source>
</evidence>
<dbReference type="GO" id="GO:0030246">
    <property type="term" value="F:carbohydrate binding"/>
    <property type="evidence" value="ECO:0007669"/>
    <property type="project" value="UniProtKB-UniRule"/>
</dbReference>
<evidence type="ECO:0000256" key="2">
    <source>
        <dbReference type="ARBA" id="ARBA00009918"/>
    </source>
</evidence>
<dbReference type="PANTHER" id="PTHR15414">
    <property type="entry name" value="OS-9-RELATED"/>
    <property type="match status" value="1"/>
</dbReference>
<accession>B9WN06</accession>
<dbReference type="eggNOG" id="KOG3394">
    <property type="taxonomic scope" value="Eukaryota"/>
</dbReference>
<dbReference type="Pfam" id="PF07915">
    <property type="entry name" value="PRKCSH"/>
    <property type="match status" value="1"/>
</dbReference>
<comment type="subcellular location">
    <subcellularLocation>
        <location evidence="1 7">Endoplasmic reticulum membrane</location>
        <topology evidence="1 7">Peripheral membrane protein</topology>
        <orientation evidence="1 7">Lumenal side</orientation>
    </subcellularLocation>
</comment>
<evidence type="ECO:0000256" key="1">
    <source>
        <dbReference type="ARBA" id="ARBA00004367"/>
    </source>
</evidence>
<dbReference type="GO" id="GO:0030968">
    <property type="term" value="P:endoplasmic reticulum unfolded protein response"/>
    <property type="evidence" value="ECO:0007669"/>
    <property type="project" value="UniProtKB-UniRule"/>
</dbReference>
<keyword evidence="4 7" id="KW-0430">Lectin</keyword>
<dbReference type="CGD" id="CAL0000160776">
    <property type="gene designation" value="Cd36_35085"/>
</dbReference>
<comment type="similarity">
    <text evidence="2 7">Belongs to the OS-9 family.</text>
</comment>
<dbReference type="AlphaFoldDB" id="B9WN06"/>
<dbReference type="GO" id="GO:0005788">
    <property type="term" value="C:endoplasmic reticulum lumen"/>
    <property type="evidence" value="ECO:0007669"/>
    <property type="project" value="UniProtKB-UniRule"/>
</dbReference>
<gene>
    <name evidence="10" type="ordered locus">Cd36_35085</name>
    <name evidence="11" type="ORF">CD36_35085</name>
</gene>
<dbReference type="VEuPathDB" id="FungiDB:CD36_35085"/>
<sequence>MNWISFAYLCFIVKSISGDLISQPLKNKVVFIDTTIANEIARSYLGSDSGNSTQDDYEILSIENGVNEGNITSYLCQLPRSKELKLPNHTPTMSTHELKSRAIDLISESFGEDNSCLYSFNLHANYWTIGYCHGANVIQFHENLDDFISGVHKPHSPDHVYTLGKFSHQTSPSEFEFDSHERTISQRLLGEICDLTGEPRTIDTVYRCDHKLEIAELTEIRTCQYELHINVPKLCSLQEFRRTNLEEGVLEILCTKIE</sequence>
<dbReference type="InterPro" id="IPR012913">
    <property type="entry name" value="OS9-like_dom"/>
</dbReference>
<dbReference type="EMBL" id="FM992695">
    <property type="protein sequence ID" value="CAX40473.1"/>
    <property type="molecule type" value="Genomic_DNA"/>
</dbReference>
<organism evidence="11 12">
    <name type="scientific">Candida dubliniensis (strain CD36 / ATCC MYA-646 / CBS 7987 / NCPF 3949 / NRRL Y-17841)</name>
    <name type="common">Yeast</name>
    <dbReference type="NCBI Taxonomy" id="573826"/>
    <lineage>
        <taxon>Eukaryota</taxon>
        <taxon>Fungi</taxon>
        <taxon>Dikarya</taxon>
        <taxon>Ascomycota</taxon>
        <taxon>Saccharomycotina</taxon>
        <taxon>Pichiomycetes</taxon>
        <taxon>Debaryomycetaceae</taxon>
        <taxon>Candida/Lodderomyces clade</taxon>
        <taxon>Candida</taxon>
    </lineage>
</organism>
<dbReference type="GO" id="GO:0005789">
    <property type="term" value="C:endoplasmic reticulum membrane"/>
    <property type="evidence" value="ECO:0007669"/>
    <property type="project" value="UniProtKB-SubCell"/>
</dbReference>
<evidence type="ECO:0000256" key="3">
    <source>
        <dbReference type="ARBA" id="ARBA00022729"/>
    </source>
</evidence>
<evidence type="ECO:0000256" key="5">
    <source>
        <dbReference type="ARBA" id="ARBA00022824"/>
    </source>
</evidence>
<dbReference type="HOGENOM" id="CLU_1077675_0_0_1"/>
<evidence type="ECO:0000313" key="12">
    <source>
        <dbReference type="Proteomes" id="UP000002605"/>
    </source>
</evidence>
<evidence type="ECO:0000256" key="4">
    <source>
        <dbReference type="ARBA" id="ARBA00022734"/>
    </source>
</evidence>
<comment type="function">
    <text evidence="7">Lectin involved in the quality control of the secretory pathway. As a member of the endoplasmic reticulum-associated degradation lumenal (ERAD-L) surveillance system, targets misfolded endoplasmic reticulum lumenal glycoproteins for degradation.</text>
</comment>
<dbReference type="InterPro" id="IPR009011">
    <property type="entry name" value="Man6P_isomerase_rcpt-bd_dom_sf"/>
</dbReference>
<reference evidence="11 12" key="1">
    <citation type="journal article" date="2009" name="Genome Res.">
        <title>Comparative genomics of the fungal pathogens Candida dubliniensis and Candida albicans.</title>
        <authorList>
            <person name="Jackson A.P."/>
            <person name="Gamble J.A."/>
            <person name="Yeomans T."/>
            <person name="Moran G.P."/>
            <person name="Saunders D."/>
            <person name="Harris D."/>
            <person name="Aslett M."/>
            <person name="Barrell J.F."/>
            <person name="Butler G."/>
            <person name="Citiulo F."/>
            <person name="Coleman D.C."/>
            <person name="de Groot P.W.J."/>
            <person name="Goodwin T.J."/>
            <person name="Quail M.A."/>
            <person name="McQuillan J."/>
            <person name="Munro C.A."/>
            <person name="Pain A."/>
            <person name="Poulter R.T."/>
            <person name="Rajandream M.A."/>
            <person name="Renauld H."/>
            <person name="Spiering M.J."/>
            <person name="Tivey A."/>
            <person name="Gow N.A.R."/>
            <person name="Barrell B."/>
            <person name="Sullivan D.J."/>
            <person name="Berriman M."/>
        </authorList>
    </citation>
    <scope>NUCLEOTIDE SEQUENCE [LARGE SCALE GENOMIC DNA]</scope>
    <source>
        <strain evidence="12">CD36 / ATCC MYA-646 / CBS 7987 / NCPF 3949 / NRRL Y-17841</strain>
    </source>
</reference>
<feature type="chain" id="PRO_5002894324" description="Endoplasmic reticulum lectin" evidence="8">
    <location>
        <begin position="19"/>
        <end position="258"/>
    </location>
</feature>
<dbReference type="OrthoDB" id="448954at2759"/>
<feature type="signal peptide" evidence="8">
    <location>
        <begin position="1"/>
        <end position="18"/>
    </location>
</feature>
<dbReference type="Gene3D" id="2.70.130.10">
    <property type="entry name" value="Mannose-6-phosphate receptor binding domain"/>
    <property type="match status" value="1"/>
</dbReference>
<keyword evidence="5 7" id="KW-0256">Endoplasmic reticulum</keyword>
<feature type="domain" description="MRH" evidence="9">
    <location>
        <begin position="114"/>
        <end position="237"/>
    </location>
</feature>
<dbReference type="InterPro" id="IPR045149">
    <property type="entry name" value="OS-9-like"/>
</dbReference>
<name>B9WN06_CANDC</name>
<evidence type="ECO:0000256" key="6">
    <source>
        <dbReference type="ARBA" id="ARBA00023157"/>
    </source>
</evidence>
<proteinExistence type="inferred from homology"/>
<evidence type="ECO:0000256" key="8">
    <source>
        <dbReference type="SAM" id="SignalP"/>
    </source>
</evidence>
<dbReference type="PROSITE" id="PS51914">
    <property type="entry name" value="MRH"/>
    <property type="match status" value="1"/>
</dbReference>
<dbReference type="PANTHER" id="PTHR15414:SF0">
    <property type="entry name" value="ENDOPLASMIC RETICULUM LECTIN 1"/>
    <property type="match status" value="1"/>
</dbReference>
<dbReference type="InterPro" id="IPR044865">
    <property type="entry name" value="MRH_dom"/>
</dbReference>
<evidence type="ECO:0000313" key="10">
    <source>
        <dbReference type="CGD" id="CAL0000160776"/>
    </source>
</evidence>
<keyword evidence="3 8" id="KW-0732">Signal</keyword>
<keyword evidence="6" id="KW-1015">Disulfide bond</keyword>
<dbReference type="RefSeq" id="XP_002422465.1">
    <property type="nucleotide sequence ID" value="XM_002422420.1"/>
</dbReference>
<dbReference type="Proteomes" id="UP000002605">
    <property type="component" value="Chromosome R"/>
</dbReference>
<evidence type="ECO:0000259" key="9">
    <source>
        <dbReference type="PROSITE" id="PS51914"/>
    </source>
</evidence>
<keyword evidence="7" id="KW-0472">Membrane</keyword>
<protein>
    <recommendedName>
        <fullName evidence="7">Endoplasmic reticulum lectin</fullName>
    </recommendedName>
    <alternativeName>
        <fullName evidence="7">Protein OS-9 homolog</fullName>
    </alternativeName>
</protein>